<organism evidence="2 3">
    <name type="scientific">Lasiosphaeria ovina</name>
    <dbReference type="NCBI Taxonomy" id="92902"/>
    <lineage>
        <taxon>Eukaryota</taxon>
        <taxon>Fungi</taxon>
        <taxon>Dikarya</taxon>
        <taxon>Ascomycota</taxon>
        <taxon>Pezizomycotina</taxon>
        <taxon>Sordariomycetes</taxon>
        <taxon>Sordariomycetidae</taxon>
        <taxon>Sordariales</taxon>
        <taxon>Lasiosphaeriaceae</taxon>
        <taxon>Lasiosphaeria</taxon>
    </lineage>
</organism>
<protein>
    <submittedName>
        <fullName evidence="2">Uncharacterized protein</fullName>
    </submittedName>
</protein>
<dbReference type="Proteomes" id="UP001287356">
    <property type="component" value="Unassembled WGS sequence"/>
</dbReference>
<evidence type="ECO:0000313" key="2">
    <source>
        <dbReference type="EMBL" id="KAK3383068.1"/>
    </source>
</evidence>
<sequence>MMHLHSIHPSMDAAVVDGCRGGVASGGEIAGMLKTKDTRHLLRVSVSLAHVNKPVISRTPPAKFVSFLAGALFRDSGALPLMSPTKPKEPGVLPFTISATSAALVPRASIAAPRFTFPFFVSFEFAGQMAVYFFSHGSFFSLLLLSLLCDSHVYLFD</sequence>
<reference evidence="2" key="1">
    <citation type="journal article" date="2023" name="Mol. Phylogenet. Evol.">
        <title>Genome-scale phylogeny and comparative genomics of the fungal order Sordariales.</title>
        <authorList>
            <person name="Hensen N."/>
            <person name="Bonometti L."/>
            <person name="Westerberg I."/>
            <person name="Brannstrom I.O."/>
            <person name="Guillou S."/>
            <person name="Cros-Aarteil S."/>
            <person name="Calhoun S."/>
            <person name="Haridas S."/>
            <person name="Kuo A."/>
            <person name="Mondo S."/>
            <person name="Pangilinan J."/>
            <person name="Riley R."/>
            <person name="LaButti K."/>
            <person name="Andreopoulos B."/>
            <person name="Lipzen A."/>
            <person name="Chen C."/>
            <person name="Yan M."/>
            <person name="Daum C."/>
            <person name="Ng V."/>
            <person name="Clum A."/>
            <person name="Steindorff A."/>
            <person name="Ohm R.A."/>
            <person name="Martin F."/>
            <person name="Silar P."/>
            <person name="Natvig D.O."/>
            <person name="Lalanne C."/>
            <person name="Gautier V."/>
            <person name="Ament-Velasquez S.L."/>
            <person name="Kruys A."/>
            <person name="Hutchinson M.I."/>
            <person name="Powell A.J."/>
            <person name="Barry K."/>
            <person name="Miller A.N."/>
            <person name="Grigoriev I.V."/>
            <person name="Debuchy R."/>
            <person name="Gladieux P."/>
            <person name="Hiltunen Thoren M."/>
            <person name="Johannesson H."/>
        </authorList>
    </citation>
    <scope>NUCLEOTIDE SEQUENCE</scope>
    <source>
        <strain evidence="2">CBS 958.72</strain>
    </source>
</reference>
<keyword evidence="3" id="KW-1185">Reference proteome</keyword>
<dbReference type="EMBL" id="JAULSN010000001">
    <property type="protein sequence ID" value="KAK3383068.1"/>
    <property type="molecule type" value="Genomic_DNA"/>
</dbReference>
<name>A0AAE0NK96_9PEZI</name>
<reference evidence="2" key="2">
    <citation type="submission" date="2023-06" db="EMBL/GenBank/DDBJ databases">
        <authorList>
            <consortium name="Lawrence Berkeley National Laboratory"/>
            <person name="Haridas S."/>
            <person name="Hensen N."/>
            <person name="Bonometti L."/>
            <person name="Westerberg I."/>
            <person name="Brannstrom I.O."/>
            <person name="Guillou S."/>
            <person name="Cros-Aarteil S."/>
            <person name="Calhoun S."/>
            <person name="Kuo A."/>
            <person name="Mondo S."/>
            <person name="Pangilinan J."/>
            <person name="Riley R."/>
            <person name="Labutti K."/>
            <person name="Andreopoulos B."/>
            <person name="Lipzen A."/>
            <person name="Chen C."/>
            <person name="Yanf M."/>
            <person name="Daum C."/>
            <person name="Ng V."/>
            <person name="Clum A."/>
            <person name="Steindorff A."/>
            <person name="Ohm R."/>
            <person name="Martin F."/>
            <person name="Silar P."/>
            <person name="Natvig D."/>
            <person name="Lalanne C."/>
            <person name="Gautier V."/>
            <person name="Ament-Velasquez S.L."/>
            <person name="Kruys A."/>
            <person name="Hutchinson M.I."/>
            <person name="Powell A.J."/>
            <person name="Barry K."/>
            <person name="Miller A.N."/>
            <person name="Grigoriev I.V."/>
            <person name="Debuchy R."/>
            <person name="Gladieux P."/>
            <person name="Thoren M.H."/>
            <person name="Johannesson H."/>
        </authorList>
    </citation>
    <scope>NUCLEOTIDE SEQUENCE</scope>
    <source>
        <strain evidence="2">CBS 958.72</strain>
    </source>
</reference>
<keyword evidence="1" id="KW-0812">Transmembrane</keyword>
<proteinExistence type="predicted"/>
<keyword evidence="1" id="KW-0472">Membrane</keyword>
<evidence type="ECO:0000313" key="3">
    <source>
        <dbReference type="Proteomes" id="UP001287356"/>
    </source>
</evidence>
<evidence type="ECO:0000256" key="1">
    <source>
        <dbReference type="SAM" id="Phobius"/>
    </source>
</evidence>
<dbReference type="AlphaFoldDB" id="A0AAE0NK96"/>
<accession>A0AAE0NK96</accession>
<feature type="transmembrane region" description="Helical" evidence="1">
    <location>
        <begin position="130"/>
        <end position="149"/>
    </location>
</feature>
<keyword evidence="1" id="KW-1133">Transmembrane helix</keyword>
<comment type="caution">
    <text evidence="2">The sequence shown here is derived from an EMBL/GenBank/DDBJ whole genome shotgun (WGS) entry which is preliminary data.</text>
</comment>
<gene>
    <name evidence="2" type="ORF">B0T24DRAFT_33281</name>
</gene>